<keyword evidence="2" id="KW-1185">Reference proteome</keyword>
<reference evidence="1 2" key="1">
    <citation type="journal article" date="2019" name="BMC Genomics">
        <title>New insights from Opisthorchis felineus genome: update on genomics of the epidemiologically important liver flukes.</title>
        <authorList>
            <person name="Ershov N.I."/>
            <person name="Mordvinov V.A."/>
            <person name="Prokhortchouk E.B."/>
            <person name="Pakharukova M.Y."/>
            <person name="Gunbin K.V."/>
            <person name="Ustyantsev K."/>
            <person name="Genaev M.A."/>
            <person name="Blinov A.G."/>
            <person name="Mazur A."/>
            <person name="Boulygina E."/>
            <person name="Tsygankova S."/>
            <person name="Khrameeva E."/>
            <person name="Chekanov N."/>
            <person name="Fan G."/>
            <person name="Xiao A."/>
            <person name="Zhang H."/>
            <person name="Xu X."/>
            <person name="Yang H."/>
            <person name="Solovyev V."/>
            <person name="Lee S.M."/>
            <person name="Liu X."/>
            <person name="Afonnikov D.A."/>
            <person name="Skryabin K.G."/>
        </authorList>
    </citation>
    <scope>NUCLEOTIDE SEQUENCE [LARGE SCALE GENOMIC DNA]</scope>
    <source>
        <strain evidence="1">AK-0245</strain>
        <tissue evidence="1">Whole organism</tissue>
    </source>
</reference>
<proteinExistence type="predicted"/>
<gene>
    <name evidence="1" type="ORF">CRM22_010560</name>
</gene>
<dbReference type="Proteomes" id="UP000308267">
    <property type="component" value="Unassembled WGS sequence"/>
</dbReference>
<comment type="caution">
    <text evidence="1">The sequence shown here is derived from an EMBL/GenBank/DDBJ whole genome shotgun (WGS) entry which is preliminary data.</text>
</comment>
<protein>
    <submittedName>
        <fullName evidence="1">Uncharacterized protein</fullName>
    </submittedName>
</protein>
<feature type="non-terminal residue" evidence="1">
    <location>
        <position position="1"/>
    </location>
</feature>
<name>A0A4S2KX75_OPIFE</name>
<dbReference type="AlphaFoldDB" id="A0A4S2KX75"/>
<evidence type="ECO:0000313" key="2">
    <source>
        <dbReference type="Proteomes" id="UP000308267"/>
    </source>
</evidence>
<evidence type="ECO:0000313" key="1">
    <source>
        <dbReference type="EMBL" id="TGZ54743.1"/>
    </source>
</evidence>
<sequence length="201" mass="22397">VCTKWYISRFQLDEETNYRHSPSSVALCVFRQLILDMAAELKMLSNETAQSIAKSLVQAFPEAAAMVYIKGYITGDYLAMPLVLAEKMLQVLPRRRIATMTLSKLNAAEGDLSLAKSEVAKLLQNSGPSVETVVGATIEKMVRYYESLGGSVFCQLQSAILESFGPHSMSYLAFARSNAHTCIRDYSERSAKKFFGPRHEH</sequence>
<organism evidence="1 2">
    <name type="scientific">Opisthorchis felineus</name>
    <dbReference type="NCBI Taxonomy" id="147828"/>
    <lineage>
        <taxon>Eukaryota</taxon>
        <taxon>Metazoa</taxon>
        <taxon>Spiralia</taxon>
        <taxon>Lophotrochozoa</taxon>
        <taxon>Platyhelminthes</taxon>
        <taxon>Trematoda</taxon>
        <taxon>Digenea</taxon>
        <taxon>Opisthorchiida</taxon>
        <taxon>Opisthorchiata</taxon>
        <taxon>Opisthorchiidae</taxon>
        <taxon>Opisthorchis</taxon>
    </lineage>
</organism>
<accession>A0A4S2KX75</accession>
<dbReference type="EMBL" id="SJOL01009928">
    <property type="protein sequence ID" value="TGZ54743.1"/>
    <property type="molecule type" value="Genomic_DNA"/>
</dbReference>